<proteinExistence type="predicted"/>
<protein>
    <submittedName>
        <fullName evidence="2">Uncharacterized protein</fullName>
    </submittedName>
</protein>
<gene>
    <name evidence="2" type="ORF">JOC94_004399</name>
</gene>
<sequence>MQAKKDGLLLDSNYQVSKKAADDRAHDRYLSPIPPVKSSPCLEGKNGEHNTL</sequence>
<dbReference type="RefSeq" id="WP_171973919.1">
    <property type="nucleotide sequence ID" value="NZ_JAFBFH010000045.1"/>
</dbReference>
<evidence type="ECO:0000313" key="2">
    <source>
        <dbReference type="EMBL" id="MBM7717371.1"/>
    </source>
</evidence>
<organism evidence="2 3">
    <name type="scientific">Siminovitchia thermophila</name>
    <dbReference type="NCBI Taxonomy" id="1245522"/>
    <lineage>
        <taxon>Bacteria</taxon>
        <taxon>Bacillati</taxon>
        <taxon>Bacillota</taxon>
        <taxon>Bacilli</taxon>
        <taxon>Bacillales</taxon>
        <taxon>Bacillaceae</taxon>
        <taxon>Siminovitchia</taxon>
    </lineage>
</organism>
<evidence type="ECO:0000256" key="1">
    <source>
        <dbReference type="SAM" id="MobiDB-lite"/>
    </source>
</evidence>
<reference evidence="2 3" key="1">
    <citation type="submission" date="2021-01" db="EMBL/GenBank/DDBJ databases">
        <title>Genomic Encyclopedia of Type Strains, Phase IV (KMG-IV): sequencing the most valuable type-strain genomes for metagenomic binning, comparative biology and taxonomic classification.</title>
        <authorList>
            <person name="Goeker M."/>
        </authorList>
    </citation>
    <scope>NUCLEOTIDE SEQUENCE [LARGE SCALE GENOMIC DNA]</scope>
    <source>
        <strain evidence="2 3">DSM 105453</strain>
    </source>
</reference>
<evidence type="ECO:0000313" key="3">
    <source>
        <dbReference type="Proteomes" id="UP000823485"/>
    </source>
</evidence>
<accession>A0ABS2RCH9</accession>
<keyword evidence="3" id="KW-1185">Reference proteome</keyword>
<comment type="caution">
    <text evidence="2">The sequence shown here is derived from an EMBL/GenBank/DDBJ whole genome shotgun (WGS) entry which is preliminary data.</text>
</comment>
<dbReference type="Proteomes" id="UP000823485">
    <property type="component" value="Unassembled WGS sequence"/>
</dbReference>
<feature type="compositionally biased region" description="Basic and acidic residues" evidence="1">
    <location>
        <begin position="19"/>
        <end position="29"/>
    </location>
</feature>
<name>A0ABS2RCH9_9BACI</name>
<feature type="region of interest" description="Disordered" evidence="1">
    <location>
        <begin position="17"/>
        <end position="52"/>
    </location>
</feature>
<dbReference type="EMBL" id="JAFBFH010000045">
    <property type="protein sequence ID" value="MBM7717371.1"/>
    <property type="molecule type" value="Genomic_DNA"/>
</dbReference>